<evidence type="ECO:0000313" key="2">
    <source>
        <dbReference type="EMBL" id="GGH82717.1"/>
    </source>
</evidence>
<feature type="compositionally biased region" description="Basic and acidic residues" evidence="1">
    <location>
        <begin position="60"/>
        <end position="73"/>
    </location>
</feature>
<sequence>MPNTKTDNNGFATENADQLRDDAAKGGPMTGGGNPTSKHGIVSPYNADTQTQLAAKAAQKKKEKDDNKDCDCE</sequence>
<dbReference type="Proteomes" id="UP000627292">
    <property type="component" value="Unassembled WGS sequence"/>
</dbReference>
<evidence type="ECO:0000313" key="3">
    <source>
        <dbReference type="Proteomes" id="UP000627292"/>
    </source>
</evidence>
<dbReference type="AlphaFoldDB" id="A0A917J4U1"/>
<evidence type="ECO:0000256" key="1">
    <source>
        <dbReference type="SAM" id="MobiDB-lite"/>
    </source>
</evidence>
<reference evidence="2" key="1">
    <citation type="journal article" date="2014" name="Int. J. Syst. Evol. Microbiol.">
        <title>Complete genome sequence of Corynebacterium casei LMG S-19264T (=DSM 44701T), isolated from a smear-ripened cheese.</title>
        <authorList>
            <consortium name="US DOE Joint Genome Institute (JGI-PGF)"/>
            <person name="Walter F."/>
            <person name="Albersmeier A."/>
            <person name="Kalinowski J."/>
            <person name="Ruckert C."/>
        </authorList>
    </citation>
    <scope>NUCLEOTIDE SEQUENCE</scope>
    <source>
        <strain evidence="2">CGMCC 1.15290</strain>
    </source>
</reference>
<keyword evidence="3" id="KW-1185">Reference proteome</keyword>
<proteinExistence type="predicted"/>
<dbReference type="EMBL" id="BMIB01000008">
    <property type="protein sequence ID" value="GGH82717.1"/>
    <property type="molecule type" value="Genomic_DNA"/>
</dbReference>
<name>A0A917J4U1_9BACT</name>
<feature type="region of interest" description="Disordered" evidence="1">
    <location>
        <begin position="1"/>
        <end position="73"/>
    </location>
</feature>
<organism evidence="2 3">
    <name type="scientific">Filimonas zeae</name>
    <dbReference type="NCBI Taxonomy" id="1737353"/>
    <lineage>
        <taxon>Bacteria</taxon>
        <taxon>Pseudomonadati</taxon>
        <taxon>Bacteroidota</taxon>
        <taxon>Chitinophagia</taxon>
        <taxon>Chitinophagales</taxon>
        <taxon>Chitinophagaceae</taxon>
        <taxon>Filimonas</taxon>
    </lineage>
</organism>
<dbReference type="RefSeq" id="WP_188959136.1">
    <property type="nucleotide sequence ID" value="NZ_BMIB01000008.1"/>
</dbReference>
<protein>
    <submittedName>
        <fullName evidence="2">Uncharacterized protein</fullName>
    </submittedName>
</protein>
<accession>A0A917J4U1</accession>
<gene>
    <name evidence="2" type="ORF">GCM10011379_57020</name>
</gene>
<reference evidence="2" key="2">
    <citation type="submission" date="2020-09" db="EMBL/GenBank/DDBJ databases">
        <authorList>
            <person name="Sun Q."/>
            <person name="Zhou Y."/>
        </authorList>
    </citation>
    <scope>NUCLEOTIDE SEQUENCE</scope>
    <source>
        <strain evidence="2">CGMCC 1.15290</strain>
    </source>
</reference>
<feature type="compositionally biased region" description="Polar residues" evidence="1">
    <location>
        <begin position="1"/>
        <end position="16"/>
    </location>
</feature>
<comment type="caution">
    <text evidence="2">The sequence shown here is derived from an EMBL/GenBank/DDBJ whole genome shotgun (WGS) entry which is preliminary data.</text>
</comment>
<feature type="compositionally biased region" description="Low complexity" evidence="1">
    <location>
        <begin position="47"/>
        <end position="57"/>
    </location>
</feature>